<proteinExistence type="predicted"/>
<reference evidence="1" key="1">
    <citation type="submission" date="2021-06" db="EMBL/GenBank/DDBJ databases">
        <authorList>
            <person name="Kallberg Y."/>
            <person name="Tangrot J."/>
            <person name="Rosling A."/>
        </authorList>
    </citation>
    <scope>NUCLEOTIDE SEQUENCE</scope>
    <source>
        <strain evidence="1">87-6 pot B 2015</strain>
    </source>
</reference>
<dbReference type="EMBL" id="CAJVPP010000534">
    <property type="protein sequence ID" value="CAG8491090.1"/>
    <property type="molecule type" value="Genomic_DNA"/>
</dbReference>
<organism evidence="1 2">
    <name type="scientific">Funneliformis mosseae</name>
    <name type="common">Endomycorrhizal fungus</name>
    <name type="synonym">Glomus mosseae</name>
    <dbReference type="NCBI Taxonomy" id="27381"/>
    <lineage>
        <taxon>Eukaryota</taxon>
        <taxon>Fungi</taxon>
        <taxon>Fungi incertae sedis</taxon>
        <taxon>Mucoromycota</taxon>
        <taxon>Glomeromycotina</taxon>
        <taxon>Glomeromycetes</taxon>
        <taxon>Glomerales</taxon>
        <taxon>Glomeraceae</taxon>
        <taxon>Funneliformis</taxon>
    </lineage>
</organism>
<keyword evidence="2" id="KW-1185">Reference proteome</keyword>
<sequence>VSVDKKTLQQLVQNCDSSTVEMETTFSLLYKKFLDAEDFADCAI</sequence>
<dbReference type="Proteomes" id="UP000789375">
    <property type="component" value="Unassembled WGS sequence"/>
</dbReference>
<evidence type="ECO:0000313" key="2">
    <source>
        <dbReference type="Proteomes" id="UP000789375"/>
    </source>
</evidence>
<gene>
    <name evidence="1" type="ORF">FMOSSE_LOCUS3538</name>
</gene>
<evidence type="ECO:0000313" key="1">
    <source>
        <dbReference type="EMBL" id="CAG8491090.1"/>
    </source>
</evidence>
<accession>A0A9N8WNM5</accession>
<dbReference type="AlphaFoldDB" id="A0A9N8WNM5"/>
<comment type="caution">
    <text evidence="1">The sequence shown here is derived from an EMBL/GenBank/DDBJ whole genome shotgun (WGS) entry which is preliminary data.</text>
</comment>
<protein>
    <submittedName>
        <fullName evidence="1">354_t:CDS:1</fullName>
    </submittedName>
</protein>
<feature type="non-terminal residue" evidence="1">
    <location>
        <position position="1"/>
    </location>
</feature>
<name>A0A9N8WNM5_FUNMO</name>